<accession>A0A8J2PFT2</accession>
<keyword evidence="8 10" id="KW-0472">Membrane</keyword>
<evidence type="ECO:0000256" key="9">
    <source>
        <dbReference type="ARBA" id="ARBA00023160"/>
    </source>
</evidence>
<comment type="subcellular location">
    <subcellularLocation>
        <location evidence="1">Membrane</location>
        <topology evidence="1">Multi-pass membrane protein</topology>
    </subcellularLocation>
</comment>
<dbReference type="OrthoDB" id="6495585at2759"/>
<evidence type="ECO:0000256" key="3">
    <source>
        <dbReference type="ARBA" id="ARBA00022679"/>
    </source>
</evidence>
<dbReference type="EMBL" id="CAJVCH010516702">
    <property type="protein sequence ID" value="CAG7821607.1"/>
    <property type="molecule type" value="Genomic_DNA"/>
</dbReference>
<feature type="transmembrane region" description="Helical" evidence="10">
    <location>
        <begin position="240"/>
        <end position="259"/>
    </location>
</feature>
<dbReference type="EC" id="2.3.1.199" evidence="10"/>
<dbReference type="GO" id="GO:0042761">
    <property type="term" value="P:very long-chain fatty acid biosynthetic process"/>
    <property type="evidence" value="ECO:0007669"/>
    <property type="project" value="TreeGrafter"/>
</dbReference>
<feature type="transmembrane region" description="Helical" evidence="10">
    <location>
        <begin position="67"/>
        <end position="90"/>
    </location>
</feature>
<feature type="transmembrane region" description="Helical" evidence="10">
    <location>
        <begin position="170"/>
        <end position="190"/>
    </location>
</feature>
<dbReference type="InterPro" id="IPR002076">
    <property type="entry name" value="ELO_fam"/>
</dbReference>
<evidence type="ECO:0000313" key="11">
    <source>
        <dbReference type="EMBL" id="CAG7821607.1"/>
    </source>
</evidence>
<evidence type="ECO:0000256" key="4">
    <source>
        <dbReference type="ARBA" id="ARBA00022692"/>
    </source>
</evidence>
<keyword evidence="6 10" id="KW-1133">Transmembrane helix</keyword>
<dbReference type="Proteomes" id="UP000708208">
    <property type="component" value="Unassembled WGS sequence"/>
</dbReference>
<evidence type="ECO:0000256" key="5">
    <source>
        <dbReference type="ARBA" id="ARBA00022832"/>
    </source>
</evidence>
<feature type="transmembrane region" description="Helical" evidence="10">
    <location>
        <begin position="102"/>
        <end position="125"/>
    </location>
</feature>
<proteinExistence type="inferred from homology"/>
<reference evidence="11" key="1">
    <citation type="submission" date="2021-06" db="EMBL/GenBank/DDBJ databases">
        <authorList>
            <person name="Hodson N. C."/>
            <person name="Mongue J. A."/>
            <person name="Jaron S. K."/>
        </authorList>
    </citation>
    <scope>NUCLEOTIDE SEQUENCE</scope>
</reference>
<sequence>MEYSEEAKQVQKVSEYVVAYDFEVHDIIGTITWFRDCRTILYAIIGLYLFGVYFGEKWMKNKPAFKLTLPLFFWNSGLALFSIVCTLRGIPEFLFLLSKPDGFYLVACVGTPHNFATSFWGLMIVVSKIVELGDTVFIILRKQKLIALHWFHHAAVLIICWIGYEYYETAGRALFVNTFVHSFMYFYYAFKALGIKIPKSVSQALTTLQIVQLAAGVFGAIYILYLLVVQGRPCRMHFETFSLGVSVVAICLVLFIRFYKQSYSSSDKKKNK</sequence>
<keyword evidence="4 10" id="KW-0812">Transmembrane</keyword>
<evidence type="ECO:0000256" key="1">
    <source>
        <dbReference type="ARBA" id="ARBA00004141"/>
    </source>
</evidence>
<evidence type="ECO:0000256" key="7">
    <source>
        <dbReference type="ARBA" id="ARBA00023098"/>
    </source>
</evidence>
<dbReference type="GO" id="GO:0009922">
    <property type="term" value="F:fatty acid elongase activity"/>
    <property type="evidence" value="ECO:0007669"/>
    <property type="project" value="UniProtKB-EC"/>
</dbReference>
<keyword evidence="3 10" id="KW-0808">Transferase</keyword>
<keyword evidence="2 10" id="KW-0444">Lipid biosynthesis</keyword>
<dbReference type="PANTHER" id="PTHR11157:SF17">
    <property type="entry name" value="ELONGATION OF VERY LONG CHAIN FATTY ACIDS PROTEIN 6"/>
    <property type="match status" value="1"/>
</dbReference>
<protein>
    <recommendedName>
        <fullName evidence="10">Elongation of very long chain fatty acids protein</fullName>
        <ecNumber evidence="10">2.3.1.199</ecNumber>
    </recommendedName>
    <alternativeName>
        <fullName evidence="10">Very-long-chain 3-oxoacyl-CoA synthase</fullName>
    </alternativeName>
</protein>
<dbReference type="AlphaFoldDB" id="A0A8J2PFT2"/>
<keyword evidence="7 10" id="KW-0443">Lipid metabolism</keyword>
<feature type="transmembrane region" description="Helical" evidence="10">
    <location>
        <begin position="145"/>
        <end position="164"/>
    </location>
</feature>
<evidence type="ECO:0000256" key="8">
    <source>
        <dbReference type="ARBA" id="ARBA00023136"/>
    </source>
</evidence>
<feature type="transmembrane region" description="Helical" evidence="10">
    <location>
        <begin position="210"/>
        <end position="228"/>
    </location>
</feature>
<comment type="caution">
    <text evidence="11">The sequence shown here is derived from an EMBL/GenBank/DDBJ whole genome shotgun (WGS) entry which is preliminary data.</text>
</comment>
<feature type="transmembrane region" description="Helical" evidence="10">
    <location>
        <begin position="39"/>
        <end position="55"/>
    </location>
</feature>
<organism evidence="11 12">
    <name type="scientific">Allacma fusca</name>
    <dbReference type="NCBI Taxonomy" id="39272"/>
    <lineage>
        <taxon>Eukaryota</taxon>
        <taxon>Metazoa</taxon>
        <taxon>Ecdysozoa</taxon>
        <taxon>Arthropoda</taxon>
        <taxon>Hexapoda</taxon>
        <taxon>Collembola</taxon>
        <taxon>Symphypleona</taxon>
        <taxon>Sminthuridae</taxon>
        <taxon>Allacma</taxon>
    </lineage>
</organism>
<keyword evidence="12" id="KW-1185">Reference proteome</keyword>
<dbReference type="GO" id="GO:0034626">
    <property type="term" value="P:fatty acid elongation, polyunsaturated fatty acid"/>
    <property type="evidence" value="ECO:0007669"/>
    <property type="project" value="TreeGrafter"/>
</dbReference>
<gene>
    <name evidence="11" type="ORF">AFUS01_LOCUS31937</name>
</gene>
<dbReference type="GO" id="GO:0019367">
    <property type="term" value="P:fatty acid elongation, saturated fatty acid"/>
    <property type="evidence" value="ECO:0007669"/>
    <property type="project" value="TreeGrafter"/>
</dbReference>
<keyword evidence="9 10" id="KW-0275">Fatty acid biosynthesis</keyword>
<comment type="catalytic activity">
    <reaction evidence="10">
        <text>a very-long-chain acyl-CoA + malonyl-CoA + H(+) = a very-long-chain 3-oxoacyl-CoA + CO2 + CoA</text>
        <dbReference type="Rhea" id="RHEA:32727"/>
        <dbReference type="ChEBI" id="CHEBI:15378"/>
        <dbReference type="ChEBI" id="CHEBI:16526"/>
        <dbReference type="ChEBI" id="CHEBI:57287"/>
        <dbReference type="ChEBI" id="CHEBI:57384"/>
        <dbReference type="ChEBI" id="CHEBI:90725"/>
        <dbReference type="ChEBI" id="CHEBI:90736"/>
        <dbReference type="EC" id="2.3.1.199"/>
    </reaction>
</comment>
<evidence type="ECO:0000256" key="6">
    <source>
        <dbReference type="ARBA" id="ARBA00022989"/>
    </source>
</evidence>
<comment type="similarity">
    <text evidence="10">Belongs to the ELO family.</text>
</comment>
<evidence type="ECO:0000313" key="12">
    <source>
        <dbReference type="Proteomes" id="UP000708208"/>
    </source>
</evidence>
<evidence type="ECO:0000256" key="2">
    <source>
        <dbReference type="ARBA" id="ARBA00022516"/>
    </source>
</evidence>
<name>A0A8J2PFT2_9HEXA</name>
<evidence type="ECO:0000256" key="10">
    <source>
        <dbReference type="RuleBase" id="RU361115"/>
    </source>
</evidence>
<keyword evidence="5 10" id="KW-0276">Fatty acid metabolism</keyword>
<dbReference type="GO" id="GO:0034625">
    <property type="term" value="P:fatty acid elongation, monounsaturated fatty acid"/>
    <property type="evidence" value="ECO:0007669"/>
    <property type="project" value="TreeGrafter"/>
</dbReference>
<dbReference type="GO" id="GO:0030148">
    <property type="term" value="P:sphingolipid biosynthetic process"/>
    <property type="evidence" value="ECO:0007669"/>
    <property type="project" value="TreeGrafter"/>
</dbReference>
<dbReference type="PANTHER" id="PTHR11157">
    <property type="entry name" value="FATTY ACID ACYL TRANSFERASE-RELATED"/>
    <property type="match status" value="1"/>
</dbReference>
<dbReference type="GO" id="GO:0005789">
    <property type="term" value="C:endoplasmic reticulum membrane"/>
    <property type="evidence" value="ECO:0007669"/>
    <property type="project" value="TreeGrafter"/>
</dbReference>
<dbReference type="Pfam" id="PF01151">
    <property type="entry name" value="ELO"/>
    <property type="match status" value="1"/>
</dbReference>